<dbReference type="AlphaFoldDB" id="A0A433TZG6"/>
<gene>
    <name evidence="1" type="ORF">EGW08_005287</name>
</gene>
<reference evidence="1 2" key="1">
    <citation type="submission" date="2019-01" db="EMBL/GenBank/DDBJ databases">
        <title>A draft genome assembly of the solar-powered sea slug Elysia chlorotica.</title>
        <authorList>
            <person name="Cai H."/>
            <person name="Li Q."/>
            <person name="Fang X."/>
            <person name="Li J."/>
            <person name="Curtis N.E."/>
            <person name="Altenburger A."/>
            <person name="Shibata T."/>
            <person name="Feng M."/>
            <person name="Maeda T."/>
            <person name="Schwartz J.A."/>
            <person name="Shigenobu S."/>
            <person name="Lundholm N."/>
            <person name="Nishiyama T."/>
            <person name="Yang H."/>
            <person name="Hasebe M."/>
            <person name="Li S."/>
            <person name="Pierce S.K."/>
            <person name="Wang J."/>
        </authorList>
    </citation>
    <scope>NUCLEOTIDE SEQUENCE [LARGE SCALE GENOMIC DNA]</scope>
    <source>
        <strain evidence="1">EC2010</strain>
        <tissue evidence="1">Whole organism of an adult</tissue>
    </source>
</reference>
<proteinExistence type="predicted"/>
<evidence type="ECO:0000313" key="2">
    <source>
        <dbReference type="Proteomes" id="UP000271974"/>
    </source>
</evidence>
<organism evidence="1 2">
    <name type="scientific">Elysia chlorotica</name>
    <name type="common">Eastern emerald elysia</name>
    <name type="synonym">Sea slug</name>
    <dbReference type="NCBI Taxonomy" id="188477"/>
    <lineage>
        <taxon>Eukaryota</taxon>
        <taxon>Metazoa</taxon>
        <taxon>Spiralia</taxon>
        <taxon>Lophotrochozoa</taxon>
        <taxon>Mollusca</taxon>
        <taxon>Gastropoda</taxon>
        <taxon>Heterobranchia</taxon>
        <taxon>Euthyneura</taxon>
        <taxon>Panpulmonata</taxon>
        <taxon>Sacoglossa</taxon>
        <taxon>Placobranchoidea</taxon>
        <taxon>Plakobranchidae</taxon>
        <taxon>Elysia</taxon>
    </lineage>
</organism>
<keyword evidence="2" id="KW-1185">Reference proteome</keyword>
<evidence type="ECO:0000313" key="1">
    <source>
        <dbReference type="EMBL" id="RUS86962.1"/>
    </source>
</evidence>
<dbReference type="EMBL" id="RQTK01000123">
    <property type="protein sequence ID" value="RUS86962.1"/>
    <property type="molecule type" value="Genomic_DNA"/>
</dbReference>
<comment type="caution">
    <text evidence="1">The sequence shown here is derived from an EMBL/GenBank/DDBJ whole genome shotgun (WGS) entry which is preliminary data.</text>
</comment>
<protein>
    <submittedName>
        <fullName evidence="1">Uncharacterized protein</fullName>
    </submittedName>
</protein>
<sequence length="262" mass="28690">MRRLGGRMKRDEKIQIWKTEQVQVPDSYSLACTVQFGCIVAATSKIGGARSRFQSRGNMKNYIHIIIPGWKKRSFILCESLLGLKKSSIQRLEPRSEVHVPTLVAGIALTRTVQEERCLHHGPPAQSSVLAPPSWTSCLPRVRCSGLHHGPPAQSSVLGPPSWTSCPEFGARSSIMDLLPRVRCSDLHHGPPAQSSVLGPPSWTSCPEADARASIMDLLPRVRCSCLHHGPPAQRLVLAPPPWTSCPEADARVSIMDLLPRG</sequence>
<dbReference type="Proteomes" id="UP000271974">
    <property type="component" value="Unassembled WGS sequence"/>
</dbReference>
<name>A0A433TZG6_ELYCH</name>
<accession>A0A433TZG6</accession>